<dbReference type="InterPro" id="IPR058674">
    <property type="entry name" value="DUF8054_N"/>
</dbReference>
<dbReference type="Proteomes" id="UP000075321">
    <property type="component" value="Unassembled WGS sequence"/>
</dbReference>
<evidence type="ECO:0000259" key="3">
    <source>
        <dbReference type="Pfam" id="PF26238"/>
    </source>
</evidence>
<accession>A0A151AG13</accession>
<feature type="transmembrane region" description="Helical" evidence="1">
    <location>
        <begin position="21"/>
        <end position="39"/>
    </location>
</feature>
<organism evidence="4 5">
    <name type="scientific">Halalkalicoccus paucihalophilus</name>
    <dbReference type="NCBI Taxonomy" id="1008153"/>
    <lineage>
        <taxon>Archaea</taxon>
        <taxon>Methanobacteriati</taxon>
        <taxon>Methanobacteriota</taxon>
        <taxon>Stenosarchaea group</taxon>
        <taxon>Halobacteria</taxon>
        <taxon>Halobacteriales</taxon>
        <taxon>Halococcaceae</taxon>
        <taxon>Halalkalicoccus</taxon>
    </lineage>
</organism>
<protein>
    <submittedName>
        <fullName evidence="4">Uncharacterized protein</fullName>
    </submittedName>
</protein>
<dbReference type="EMBL" id="LTAZ01000004">
    <property type="protein sequence ID" value="KYH26618.1"/>
    <property type="molecule type" value="Genomic_DNA"/>
</dbReference>
<feature type="domain" description="DUF8054" evidence="3">
    <location>
        <begin position="103"/>
        <end position="214"/>
    </location>
</feature>
<keyword evidence="5" id="KW-1185">Reference proteome</keyword>
<gene>
    <name evidence="4" type="ORF">HAPAU_17170</name>
</gene>
<evidence type="ECO:0000313" key="4">
    <source>
        <dbReference type="EMBL" id="KYH26618.1"/>
    </source>
</evidence>
<dbReference type="InterPro" id="IPR058775">
    <property type="entry name" value="DUF8054_M"/>
</dbReference>
<dbReference type="Pfam" id="PF26236">
    <property type="entry name" value="DUF8054_N"/>
    <property type="match status" value="1"/>
</dbReference>
<name>A0A151AG13_9EURY</name>
<dbReference type="PATRIC" id="fig|1008153.3.peg.1745"/>
<keyword evidence="1" id="KW-1133">Transmembrane helix</keyword>
<proteinExistence type="predicted"/>
<keyword evidence="1" id="KW-0812">Transmembrane</keyword>
<dbReference type="RefSeq" id="WP_066381464.1">
    <property type="nucleotide sequence ID" value="NZ_LTAZ01000004.1"/>
</dbReference>
<dbReference type="OrthoDB" id="205972at2157"/>
<comment type="caution">
    <text evidence="4">The sequence shown here is derived from an EMBL/GenBank/DDBJ whole genome shotgun (WGS) entry which is preliminary data.</text>
</comment>
<evidence type="ECO:0000256" key="1">
    <source>
        <dbReference type="SAM" id="Phobius"/>
    </source>
</evidence>
<evidence type="ECO:0000313" key="5">
    <source>
        <dbReference type="Proteomes" id="UP000075321"/>
    </source>
</evidence>
<evidence type="ECO:0000259" key="2">
    <source>
        <dbReference type="Pfam" id="PF26236"/>
    </source>
</evidence>
<dbReference type="Pfam" id="PF26238">
    <property type="entry name" value="DUF8054_M"/>
    <property type="match status" value="1"/>
</dbReference>
<keyword evidence="1" id="KW-0472">Membrane</keyword>
<reference evidence="4 5" key="1">
    <citation type="submission" date="2016-02" db="EMBL/GenBank/DDBJ databases">
        <title>Genome sequence of Halalkalicoccus paucihalophilus DSM 24557.</title>
        <authorList>
            <person name="Poehlein A."/>
            <person name="Daniel R."/>
        </authorList>
    </citation>
    <scope>NUCLEOTIDE SEQUENCE [LARGE SCALE GENOMIC DNA]</scope>
    <source>
        <strain evidence="4 5">DSM 24557</strain>
    </source>
</reference>
<dbReference type="AlphaFoldDB" id="A0A151AG13"/>
<sequence>MASIADLRRPEYTGRNRCWPCTVLNTVVLLGCCLVLAVLSFPLSLGLLLAGAGAIWLRGYLVPRTPALTARMRGALGRGPDRPLTGSIAPDDTDDDLGERTLTTLLEAGVIRPEGERLHLDERFGDDWRGEMERLRTLPTGRLIEATAAATRETEVELLDADRPLVVLTGPDGGEAWVSRPVTIAEVAAEGTLATHVPTMSHRDRIAAARALRSFLDRCPICETRTEEVKPNRCCGGVRDPADLSGTVLVCPTCNEALYRFDDG</sequence>
<feature type="domain" description="DUF8054" evidence="2">
    <location>
        <begin position="5"/>
        <end position="72"/>
    </location>
</feature>